<dbReference type="Proteomes" id="UP000093080">
    <property type="component" value="Unassembled WGS sequence"/>
</dbReference>
<dbReference type="EMBL" id="MAGO01000005">
    <property type="protein sequence ID" value="OCC15490.1"/>
    <property type="molecule type" value="Genomic_DNA"/>
</dbReference>
<accession>A0A1B9F6G0</accession>
<name>A0A1B9F6G0_9BACT</name>
<proteinExistence type="predicted"/>
<dbReference type="AlphaFoldDB" id="A0A1B9F6G0"/>
<evidence type="ECO:0000313" key="1">
    <source>
        <dbReference type="EMBL" id="OCC15490.1"/>
    </source>
</evidence>
<protein>
    <submittedName>
        <fullName evidence="1">Uncharacterized protein</fullName>
    </submittedName>
</protein>
<evidence type="ECO:0000313" key="2">
    <source>
        <dbReference type="Proteomes" id="UP000093080"/>
    </source>
</evidence>
<dbReference type="STRING" id="1156395.DBT_1237"/>
<organism evidence="1 2">
    <name type="scientific">Dissulfuribacter thermophilus</name>
    <dbReference type="NCBI Taxonomy" id="1156395"/>
    <lineage>
        <taxon>Bacteria</taxon>
        <taxon>Pseudomonadati</taxon>
        <taxon>Thermodesulfobacteriota</taxon>
        <taxon>Dissulfuribacteria</taxon>
        <taxon>Dissulfuribacterales</taxon>
        <taxon>Dissulfuribacteraceae</taxon>
        <taxon>Dissulfuribacter</taxon>
    </lineage>
</organism>
<gene>
    <name evidence="1" type="ORF">DBT_1237</name>
</gene>
<comment type="caution">
    <text evidence="1">The sequence shown here is derived from an EMBL/GenBank/DDBJ whole genome shotgun (WGS) entry which is preliminary data.</text>
</comment>
<keyword evidence="2" id="KW-1185">Reference proteome</keyword>
<sequence>MTEFARQILHRRGVYDRLYTFMALDTGTVSTANSVGYKNYEYCITYLPQYFFAFHMNYFYPEIKHLANSLLKFFLGMKG</sequence>
<reference evidence="1 2" key="1">
    <citation type="submission" date="2016-06" db="EMBL/GenBank/DDBJ databases">
        <title>Respiratory ammonification of nitrate coupled to the oxidation of elemental sulfur in deep-sea autotrophic thermophilic bacteria.</title>
        <authorList>
            <person name="Slobodkina G.B."/>
            <person name="Mardanov A.V."/>
            <person name="Ravin N.V."/>
            <person name="Frolova A.A."/>
            <person name="Viryasiv M.B."/>
            <person name="Chernyh N.A."/>
            <person name="Bonch-Osmolovskaya E.A."/>
            <person name="Slobodkin A.I."/>
        </authorList>
    </citation>
    <scope>NUCLEOTIDE SEQUENCE [LARGE SCALE GENOMIC DNA]</scope>
    <source>
        <strain evidence="1 2">S69</strain>
    </source>
</reference>